<feature type="compositionally biased region" description="Basic and acidic residues" evidence="1">
    <location>
        <begin position="351"/>
        <end position="367"/>
    </location>
</feature>
<feature type="region of interest" description="Disordered" evidence="1">
    <location>
        <begin position="51"/>
        <end position="72"/>
    </location>
</feature>
<proteinExistence type="predicted"/>
<comment type="caution">
    <text evidence="2">The sequence shown here is derived from an EMBL/GenBank/DDBJ whole genome shotgun (WGS) entry which is preliminary data.</text>
</comment>
<feature type="region of interest" description="Disordered" evidence="1">
    <location>
        <begin position="1"/>
        <end position="39"/>
    </location>
</feature>
<evidence type="ECO:0000313" key="3">
    <source>
        <dbReference type="Proteomes" id="UP001223072"/>
    </source>
</evidence>
<accession>A0ABU0RIB6</accession>
<dbReference type="EMBL" id="JAUSZS010000002">
    <property type="protein sequence ID" value="MDQ0931468.1"/>
    <property type="molecule type" value="Genomic_DNA"/>
</dbReference>
<dbReference type="Proteomes" id="UP001223072">
    <property type="component" value="Unassembled WGS sequence"/>
</dbReference>
<evidence type="ECO:0000256" key="1">
    <source>
        <dbReference type="SAM" id="MobiDB-lite"/>
    </source>
</evidence>
<reference evidence="2 3" key="1">
    <citation type="submission" date="2023-07" db="EMBL/GenBank/DDBJ databases">
        <title>Comparative genomics of wheat-associated soil bacteria to identify genetic determinants of phenazine resistance.</title>
        <authorList>
            <person name="Mouncey N."/>
        </authorList>
    </citation>
    <scope>NUCLEOTIDE SEQUENCE [LARGE SCALE GENOMIC DNA]</scope>
    <source>
        <strain evidence="2 3">W2I16</strain>
    </source>
</reference>
<organism evidence="2 3">
    <name type="scientific">Streptomyces turgidiscabies</name>
    <dbReference type="NCBI Taxonomy" id="85558"/>
    <lineage>
        <taxon>Bacteria</taxon>
        <taxon>Bacillati</taxon>
        <taxon>Actinomycetota</taxon>
        <taxon>Actinomycetes</taxon>
        <taxon>Kitasatosporales</taxon>
        <taxon>Streptomycetaceae</taxon>
        <taxon>Streptomyces</taxon>
    </lineage>
</organism>
<name>A0ABU0RIB6_9ACTN</name>
<keyword evidence="3" id="KW-1185">Reference proteome</keyword>
<sequence length="367" mass="39719">MAAADGGSTAQDRPAVRMSKPLKPAKAMTVKQREAQVKRDEQLAVMRPALRHSKPVQQALSGAGDESRESVLTADGELRTSAAAAPAAAAADPSFEGALWGSTYIVRDESQLDPAGVATALKANPPVSPKVFPNYRPGRATWYVEAGWTESTNVSPIMLRMQLYRASDNQLVATRLTSRDTLSSAETNSLCMRWNSDNSAPKTCVWSLRDGLLVGKAGTVYYAKLSYATQMTNHFYKVPDQTKPTYREYWLPTKWTTAVTSPGAPVVYTPGIGESMSGWCTCWYQTRIADPVNTATGAVTETVTDAVLSGRGLPLTLSPVLLVGRNRHGRAAGQGLETAIRGQPEGGRQCRHPDRTGRRQGRVHEAE</sequence>
<evidence type="ECO:0000313" key="2">
    <source>
        <dbReference type="EMBL" id="MDQ0931468.1"/>
    </source>
</evidence>
<protein>
    <submittedName>
        <fullName evidence="2">Uncharacterized protein</fullName>
    </submittedName>
</protein>
<gene>
    <name evidence="2" type="ORF">QFZ49_001375</name>
</gene>
<feature type="region of interest" description="Disordered" evidence="1">
    <location>
        <begin position="341"/>
        <end position="367"/>
    </location>
</feature>